<keyword evidence="3" id="KW-1185">Reference proteome</keyword>
<reference evidence="2" key="5">
    <citation type="journal article" date="2021" name="G3 (Bethesda)">
        <title>Aegilops tauschii genome assembly Aet v5.0 features greater sequence contiguity and improved annotation.</title>
        <authorList>
            <person name="Wang L."/>
            <person name="Zhu T."/>
            <person name="Rodriguez J.C."/>
            <person name="Deal K.R."/>
            <person name="Dubcovsky J."/>
            <person name="McGuire P.E."/>
            <person name="Lux T."/>
            <person name="Spannagl M."/>
            <person name="Mayer K.F.X."/>
            <person name="Baldrich P."/>
            <person name="Meyers B.C."/>
            <person name="Huo N."/>
            <person name="Gu Y.Q."/>
            <person name="Zhou H."/>
            <person name="Devos K.M."/>
            <person name="Bennetzen J.L."/>
            <person name="Unver T."/>
            <person name="Budak H."/>
            <person name="Gulick P.J."/>
            <person name="Galiba G."/>
            <person name="Kalapos B."/>
            <person name="Nelson D.R."/>
            <person name="Li P."/>
            <person name="You F.M."/>
            <person name="Luo M.C."/>
            <person name="Dvorak J."/>
        </authorList>
    </citation>
    <scope>NUCLEOTIDE SEQUENCE [LARGE SCALE GENOMIC DNA]</scope>
    <source>
        <strain evidence="2">cv. AL8/78</strain>
    </source>
</reference>
<keyword evidence="1" id="KW-0472">Membrane</keyword>
<proteinExistence type="predicted"/>
<feature type="transmembrane region" description="Helical" evidence="1">
    <location>
        <begin position="37"/>
        <end position="61"/>
    </location>
</feature>
<accession>A0A452YDD1</accession>
<organism evidence="2 3">
    <name type="scientific">Aegilops tauschii subsp. strangulata</name>
    <name type="common">Goatgrass</name>
    <dbReference type="NCBI Taxonomy" id="200361"/>
    <lineage>
        <taxon>Eukaryota</taxon>
        <taxon>Viridiplantae</taxon>
        <taxon>Streptophyta</taxon>
        <taxon>Embryophyta</taxon>
        <taxon>Tracheophyta</taxon>
        <taxon>Spermatophyta</taxon>
        <taxon>Magnoliopsida</taxon>
        <taxon>Liliopsida</taxon>
        <taxon>Poales</taxon>
        <taxon>Poaceae</taxon>
        <taxon>BOP clade</taxon>
        <taxon>Pooideae</taxon>
        <taxon>Triticodae</taxon>
        <taxon>Triticeae</taxon>
        <taxon>Triticinae</taxon>
        <taxon>Aegilops</taxon>
    </lineage>
</organism>
<reference evidence="3" key="1">
    <citation type="journal article" date="2014" name="Science">
        <title>Ancient hybridizations among the ancestral genomes of bread wheat.</title>
        <authorList>
            <consortium name="International Wheat Genome Sequencing Consortium,"/>
            <person name="Marcussen T."/>
            <person name="Sandve S.R."/>
            <person name="Heier L."/>
            <person name="Spannagl M."/>
            <person name="Pfeifer M."/>
            <person name="Jakobsen K.S."/>
            <person name="Wulff B.B."/>
            <person name="Steuernagel B."/>
            <person name="Mayer K.F."/>
            <person name="Olsen O.A."/>
        </authorList>
    </citation>
    <scope>NUCLEOTIDE SEQUENCE [LARGE SCALE GENOMIC DNA]</scope>
    <source>
        <strain evidence="3">cv. AL8/78</strain>
    </source>
</reference>
<dbReference type="AlphaFoldDB" id="A0A452YDD1"/>
<protein>
    <submittedName>
        <fullName evidence="2">Uncharacterized protein</fullName>
    </submittedName>
</protein>
<reference evidence="2" key="3">
    <citation type="journal article" date="2017" name="Nature">
        <title>Genome sequence of the progenitor of the wheat D genome Aegilops tauschii.</title>
        <authorList>
            <person name="Luo M.C."/>
            <person name="Gu Y.Q."/>
            <person name="Puiu D."/>
            <person name="Wang H."/>
            <person name="Twardziok S.O."/>
            <person name="Deal K.R."/>
            <person name="Huo N."/>
            <person name="Zhu T."/>
            <person name="Wang L."/>
            <person name="Wang Y."/>
            <person name="McGuire P.E."/>
            <person name="Liu S."/>
            <person name="Long H."/>
            <person name="Ramasamy R.K."/>
            <person name="Rodriguez J.C."/>
            <person name="Van S.L."/>
            <person name="Yuan L."/>
            <person name="Wang Z."/>
            <person name="Xia Z."/>
            <person name="Xiao L."/>
            <person name="Anderson O.D."/>
            <person name="Ouyang S."/>
            <person name="Liang Y."/>
            <person name="Zimin A.V."/>
            <person name="Pertea G."/>
            <person name="Qi P."/>
            <person name="Bennetzen J.L."/>
            <person name="Dai X."/>
            <person name="Dawson M.W."/>
            <person name="Muller H.G."/>
            <person name="Kugler K."/>
            <person name="Rivarola-Duarte L."/>
            <person name="Spannagl M."/>
            <person name="Mayer K.F.X."/>
            <person name="Lu F.H."/>
            <person name="Bevan M.W."/>
            <person name="Leroy P."/>
            <person name="Li P."/>
            <person name="You F.M."/>
            <person name="Sun Q."/>
            <person name="Liu Z."/>
            <person name="Lyons E."/>
            <person name="Wicker T."/>
            <person name="Salzberg S.L."/>
            <person name="Devos K.M."/>
            <person name="Dvorak J."/>
        </authorList>
    </citation>
    <scope>NUCLEOTIDE SEQUENCE [LARGE SCALE GENOMIC DNA]</scope>
    <source>
        <strain evidence="2">cv. AL8/78</strain>
    </source>
</reference>
<keyword evidence="1" id="KW-1133">Transmembrane helix</keyword>
<reference evidence="3" key="2">
    <citation type="journal article" date="2017" name="Nat. Plants">
        <title>The Aegilops tauschii genome reveals multiple impacts of transposons.</title>
        <authorList>
            <person name="Zhao G."/>
            <person name="Zou C."/>
            <person name="Li K."/>
            <person name="Wang K."/>
            <person name="Li T."/>
            <person name="Gao L."/>
            <person name="Zhang X."/>
            <person name="Wang H."/>
            <person name="Yang Z."/>
            <person name="Liu X."/>
            <person name="Jiang W."/>
            <person name="Mao L."/>
            <person name="Kong X."/>
            <person name="Jiao Y."/>
            <person name="Jia J."/>
        </authorList>
    </citation>
    <scope>NUCLEOTIDE SEQUENCE [LARGE SCALE GENOMIC DNA]</scope>
    <source>
        <strain evidence="3">cv. AL8/78</strain>
    </source>
</reference>
<dbReference type="EnsemblPlants" id="AET1Gv20380800.12">
    <property type="protein sequence ID" value="AET1Gv20380800.12"/>
    <property type="gene ID" value="AET1Gv20380800"/>
</dbReference>
<dbReference type="Gramene" id="AET1Gv20380800.12">
    <property type="protein sequence ID" value="AET1Gv20380800.12"/>
    <property type="gene ID" value="AET1Gv20380800"/>
</dbReference>
<evidence type="ECO:0000256" key="1">
    <source>
        <dbReference type="SAM" id="Phobius"/>
    </source>
</evidence>
<evidence type="ECO:0000313" key="2">
    <source>
        <dbReference type="EnsemblPlants" id="AET1Gv20380800.12"/>
    </source>
</evidence>
<sequence>MVFLLFSAATSFAKTPLQPILPLLEAMPSDLHVTVPYLLSFVMGILLSLLITLACAFFQLFCASFFQLYNLICLSQKFLVNFI</sequence>
<reference evidence="2" key="4">
    <citation type="submission" date="2019-03" db="UniProtKB">
        <authorList>
            <consortium name="EnsemblPlants"/>
        </authorList>
    </citation>
    <scope>IDENTIFICATION</scope>
</reference>
<dbReference type="Proteomes" id="UP000015105">
    <property type="component" value="Chromosome 1D"/>
</dbReference>
<keyword evidence="1" id="KW-0812">Transmembrane</keyword>
<evidence type="ECO:0000313" key="3">
    <source>
        <dbReference type="Proteomes" id="UP000015105"/>
    </source>
</evidence>
<name>A0A452YDD1_AEGTS</name>